<feature type="non-terminal residue" evidence="1">
    <location>
        <position position="548"/>
    </location>
</feature>
<dbReference type="Proteomes" id="UP000814128">
    <property type="component" value="Unassembled WGS sequence"/>
</dbReference>
<evidence type="ECO:0000313" key="1">
    <source>
        <dbReference type="EMBL" id="KAI0031092.1"/>
    </source>
</evidence>
<reference evidence="1" key="2">
    <citation type="journal article" date="2022" name="New Phytol.">
        <title>Evolutionary transition to the ectomycorrhizal habit in the genomes of a hyperdiverse lineage of mushroom-forming fungi.</title>
        <authorList>
            <person name="Looney B."/>
            <person name="Miyauchi S."/>
            <person name="Morin E."/>
            <person name="Drula E."/>
            <person name="Courty P.E."/>
            <person name="Kohler A."/>
            <person name="Kuo A."/>
            <person name="LaButti K."/>
            <person name="Pangilinan J."/>
            <person name="Lipzen A."/>
            <person name="Riley R."/>
            <person name="Andreopoulos W."/>
            <person name="He G."/>
            <person name="Johnson J."/>
            <person name="Nolan M."/>
            <person name="Tritt A."/>
            <person name="Barry K.W."/>
            <person name="Grigoriev I.V."/>
            <person name="Nagy L.G."/>
            <person name="Hibbett D."/>
            <person name="Henrissat B."/>
            <person name="Matheny P.B."/>
            <person name="Labbe J."/>
            <person name="Martin F.M."/>
        </authorList>
    </citation>
    <scope>NUCLEOTIDE SEQUENCE</scope>
    <source>
        <strain evidence="1">EC-137</strain>
    </source>
</reference>
<comment type="caution">
    <text evidence="1">The sequence shown here is derived from an EMBL/GenBank/DDBJ whole genome shotgun (WGS) entry which is preliminary data.</text>
</comment>
<protein>
    <submittedName>
        <fullName evidence="1">Uncharacterized protein</fullName>
    </submittedName>
</protein>
<organism evidence="1 2">
    <name type="scientific">Vararia minispora EC-137</name>
    <dbReference type="NCBI Taxonomy" id="1314806"/>
    <lineage>
        <taxon>Eukaryota</taxon>
        <taxon>Fungi</taxon>
        <taxon>Dikarya</taxon>
        <taxon>Basidiomycota</taxon>
        <taxon>Agaricomycotina</taxon>
        <taxon>Agaricomycetes</taxon>
        <taxon>Russulales</taxon>
        <taxon>Lachnocladiaceae</taxon>
        <taxon>Vararia</taxon>
    </lineage>
</organism>
<keyword evidence="2" id="KW-1185">Reference proteome</keyword>
<reference evidence="1" key="1">
    <citation type="submission" date="2021-02" db="EMBL/GenBank/DDBJ databases">
        <authorList>
            <consortium name="DOE Joint Genome Institute"/>
            <person name="Ahrendt S."/>
            <person name="Looney B.P."/>
            <person name="Miyauchi S."/>
            <person name="Morin E."/>
            <person name="Drula E."/>
            <person name="Courty P.E."/>
            <person name="Chicoki N."/>
            <person name="Fauchery L."/>
            <person name="Kohler A."/>
            <person name="Kuo A."/>
            <person name="Labutti K."/>
            <person name="Pangilinan J."/>
            <person name="Lipzen A."/>
            <person name="Riley R."/>
            <person name="Andreopoulos W."/>
            <person name="He G."/>
            <person name="Johnson J."/>
            <person name="Barry K.W."/>
            <person name="Grigoriev I.V."/>
            <person name="Nagy L."/>
            <person name="Hibbett D."/>
            <person name="Henrissat B."/>
            <person name="Matheny P.B."/>
            <person name="Labbe J."/>
            <person name="Martin F."/>
        </authorList>
    </citation>
    <scope>NUCLEOTIDE SEQUENCE</scope>
    <source>
        <strain evidence="1">EC-137</strain>
    </source>
</reference>
<name>A0ACB8QHE4_9AGAM</name>
<sequence length="548" mass="58794">MPLLPRLPPPVSAPAPLLLAAFSSHVPDLARSLFHHFSPAPALLKRADPPSQTQVITGGVLIPTLVLLSGLFAGLTLGYMSLDETQLHVLRISGTPCQRKYAEQIEPIRKNGHLLLVTLLLANMITNETLPVIADPVLGGGVQSVVVSTVLIVIFAEIIPQSICTRHGLYIGAKMAPLMHVLLWTLGLIAWPVAKLLEYVLGPHHGIIYRRAELKELIALHSTVGDLGGDLRTDTVTIIGATLDLQEKTAAQAMTPIERVFMLPADARLDYATLRRICLTAHSRIPVYEEVDSPGGSRVKRILGILLVKQCVLLDPEDAIPVRKIPLNKVVSVAQNEPLLGILDRFQEGRSHMAIVSRLTIEKAASVKKVVKRGLTQRIKDRVGISDSSSTSDASDDSDDDAEGDRKTKRSFSVDVDVEAGPSANPPASDSLAKKTRLVQTVFAPSAKEQSMPADAVLGKEGVQEFLMGFDPAIAPLGIITLEDVLEELIGEEIYDEFDVEGAGHGGPSGYVPPMSPVDVHVLKSRASAPDLKESIAVPGPVSIPAPP</sequence>
<proteinExistence type="predicted"/>
<gene>
    <name evidence="1" type="ORF">K488DRAFT_52853</name>
</gene>
<accession>A0ACB8QHE4</accession>
<evidence type="ECO:0000313" key="2">
    <source>
        <dbReference type="Proteomes" id="UP000814128"/>
    </source>
</evidence>
<dbReference type="EMBL" id="MU273593">
    <property type="protein sequence ID" value="KAI0031092.1"/>
    <property type="molecule type" value="Genomic_DNA"/>
</dbReference>